<dbReference type="OrthoDB" id="532679at2759"/>
<organism evidence="2 3">
    <name type="scientific">Chlamydomonas schloesseri</name>
    <dbReference type="NCBI Taxonomy" id="2026947"/>
    <lineage>
        <taxon>Eukaryota</taxon>
        <taxon>Viridiplantae</taxon>
        <taxon>Chlorophyta</taxon>
        <taxon>core chlorophytes</taxon>
        <taxon>Chlorophyceae</taxon>
        <taxon>CS clade</taxon>
        <taxon>Chlamydomonadales</taxon>
        <taxon>Chlamydomonadaceae</taxon>
        <taxon>Chlamydomonas</taxon>
    </lineage>
</organism>
<dbReference type="Gene3D" id="2.60.120.10">
    <property type="entry name" value="Jelly Rolls"/>
    <property type="match status" value="1"/>
</dbReference>
<name>A0A835WSV4_9CHLO</name>
<dbReference type="InterPro" id="IPR014710">
    <property type="entry name" value="RmlC-like_jellyroll"/>
</dbReference>
<reference evidence="2" key="1">
    <citation type="journal article" date="2020" name="bioRxiv">
        <title>Comparative genomics of Chlamydomonas.</title>
        <authorList>
            <person name="Craig R.J."/>
            <person name="Hasan A.R."/>
            <person name="Ness R.W."/>
            <person name="Keightley P.D."/>
        </authorList>
    </citation>
    <scope>NUCLEOTIDE SEQUENCE</scope>
    <source>
        <strain evidence="2">CCAP 11/173</strain>
    </source>
</reference>
<dbReference type="AlphaFoldDB" id="A0A835WSV4"/>
<sequence>MNLHLARIDFTNWVGGWDSKARDGKRLTVLTRSASTDGQYFEVNVYCTPTAEGFHKGQPCSGPMLSHNRQTVELTALSGKIILSINGTESELKQGEKMVLRPGTPYYYYNGGAEPIEANLRVSPGVPDERYMEALIGLARQNEGLSKTNPIQLFLIYADNDLTLHDMPEKVWQIARTVVIPLAKAMGFQSRYDKYTTKAGTPEPVVWPPAAQAAPAKEEEPVKEAAAAEPAVDVEVQQDVEVAPAAEVEAELEVAAEGDQGEIA</sequence>
<comment type="caution">
    <text evidence="2">The sequence shown here is derived from an EMBL/GenBank/DDBJ whole genome shotgun (WGS) entry which is preliminary data.</text>
</comment>
<dbReference type="InterPro" id="IPR011051">
    <property type="entry name" value="RmlC_Cupin_sf"/>
</dbReference>
<evidence type="ECO:0000313" key="2">
    <source>
        <dbReference type="EMBL" id="KAG2453342.1"/>
    </source>
</evidence>
<dbReference type="EMBL" id="JAEHOD010000003">
    <property type="protein sequence ID" value="KAG2453342.1"/>
    <property type="molecule type" value="Genomic_DNA"/>
</dbReference>
<evidence type="ECO:0000256" key="1">
    <source>
        <dbReference type="SAM" id="MobiDB-lite"/>
    </source>
</evidence>
<feature type="compositionally biased region" description="Low complexity" evidence="1">
    <location>
        <begin position="202"/>
        <end position="215"/>
    </location>
</feature>
<gene>
    <name evidence="2" type="ORF">HYH02_001566</name>
</gene>
<protein>
    <submittedName>
        <fullName evidence="2">Uncharacterized protein</fullName>
    </submittedName>
</protein>
<proteinExistence type="predicted"/>
<evidence type="ECO:0000313" key="3">
    <source>
        <dbReference type="Proteomes" id="UP000613740"/>
    </source>
</evidence>
<dbReference type="Proteomes" id="UP000613740">
    <property type="component" value="Unassembled WGS sequence"/>
</dbReference>
<accession>A0A835WSV4</accession>
<feature type="region of interest" description="Disordered" evidence="1">
    <location>
        <begin position="199"/>
        <end position="231"/>
    </location>
</feature>
<keyword evidence="3" id="KW-1185">Reference proteome</keyword>
<dbReference type="SUPFAM" id="SSF51182">
    <property type="entry name" value="RmlC-like cupins"/>
    <property type="match status" value="1"/>
</dbReference>